<feature type="domain" description="Transposase DDE" evidence="2">
    <location>
        <begin position="415"/>
        <end position="532"/>
    </location>
</feature>
<feature type="domain" description="Transposase InsH N-terminal" evidence="1">
    <location>
        <begin position="21"/>
        <end position="118"/>
    </location>
</feature>
<reference evidence="3 4" key="1">
    <citation type="submission" date="2015-01" db="EMBL/GenBank/DDBJ databases">
        <title>Draft genome of the acidophilic iron oxidizer Ferrimicrobium acidiphilum strain T23.</title>
        <authorList>
            <person name="Poehlein A."/>
            <person name="Eisen S."/>
            <person name="Schloemann M."/>
            <person name="Johnson B.D."/>
            <person name="Daniel R."/>
            <person name="Muehling M."/>
        </authorList>
    </citation>
    <scope>NUCLEOTIDE SEQUENCE [LARGE SCALE GENOMIC DNA]</scope>
    <source>
        <strain evidence="3 4">T23</strain>
    </source>
</reference>
<name>A0A0D8FSX4_9ACTN</name>
<sequence length="548" mass="60636">MSLGIADSQSNFFDDMAQFCEKTLPKDSIYAFLHDERNRLFPDEAFADLFSGRGRQSVPPSVIATVMVLQRLEGCSDREATERYAFDARWRYAAGVGSYDVSAWPVFSHTVLVDFRERLRRSDKPDRVFEISLQAARAAGLVGRKRVLDSTPLYDAVATMDTITLIRSAIRNLLKVADRSLRDSLVRVLTSGDDYASSAKPTIDWDDRDAQAELIDSRAKDAYACLVVLEAKELTPEVNQAAHLLATVVGQDLEQDDDGSFHIARRVAKDRIISTVDPEARHGHKTTHHKFDGYKGHIAIDPDSEIITSTIVTPGNAGDASAAQDLIGDLLEDQGSVGSDDLIVGADLANRSDPTEDVDEIDRPTVYGDNAYGTGSFHDRLEQAGIDSRCKTQDPVGELFTKERFDINLTDDTVTCPAGVRVSINRNRHGGGVAKFVEACTPCQMRDQCTSATQGRTISINSHEAALTRARNRQRDPVWRDDYRATRPKVERKFAHLMRRKHGGRRARVRGLLRVGNDFSLLAGAANLARMAKLQARSNPCGGWEVVM</sequence>
<proteinExistence type="predicted"/>
<evidence type="ECO:0000313" key="3">
    <source>
        <dbReference type="EMBL" id="KJE75352.1"/>
    </source>
</evidence>
<dbReference type="GeneID" id="78373882"/>
<evidence type="ECO:0000259" key="1">
    <source>
        <dbReference type="Pfam" id="PF05598"/>
    </source>
</evidence>
<protein>
    <submittedName>
        <fullName evidence="3">Transposase DDE domain protein</fullName>
    </submittedName>
</protein>
<dbReference type="AlphaFoldDB" id="A0A0D8FSX4"/>
<evidence type="ECO:0000259" key="2">
    <source>
        <dbReference type="Pfam" id="PF13751"/>
    </source>
</evidence>
<evidence type="ECO:0000313" key="4">
    <source>
        <dbReference type="Proteomes" id="UP000032336"/>
    </source>
</evidence>
<dbReference type="PANTHER" id="PTHR35604">
    <property type="entry name" value="TRANSPOSASE INSH FOR INSERTION SEQUENCE ELEMENT IS5A-RELATED"/>
    <property type="match status" value="1"/>
</dbReference>
<comment type="caution">
    <text evidence="3">The sequence shown here is derived from an EMBL/GenBank/DDBJ whole genome shotgun (WGS) entry which is preliminary data.</text>
</comment>
<dbReference type="PATRIC" id="fig|1121877.4.peg.3302"/>
<dbReference type="InterPro" id="IPR008490">
    <property type="entry name" value="Transposase_InsH_N"/>
</dbReference>
<keyword evidence="4" id="KW-1185">Reference proteome</keyword>
<dbReference type="STRING" id="1121877.FEAC_29240"/>
<dbReference type="eggNOG" id="COG3039">
    <property type="taxonomic scope" value="Bacteria"/>
</dbReference>
<dbReference type="EMBL" id="JXUW01000047">
    <property type="protein sequence ID" value="KJE75352.1"/>
    <property type="molecule type" value="Genomic_DNA"/>
</dbReference>
<organism evidence="3 4">
    <name type="scientific">Ferrimicrobium acidiphilum DSM 19497</name>
    <dbReference type="NCBI Taxonomy" id="1121877"/>
    <lineage>
        <taxon>Bacteria</taxon>
        <taxon>Bacillati</taxon>
        <taxon>Actinomycetota</taxon>
        <taxon>Acidimicrobiia</taxon>
        <taxon>Acidimicrobiales</taxon>
        <taxon>Acidimicrobiaceae</taxon>
        <taxon>Ferrimicrobium</taxon>
    </lineage>
</organism>
<dbReference type="InterPro" id="IPR025668">
    <property type="entry name" value="Tnp_DDE_dom"/>
</dbReference>
<dbReference type="PANTHER" id="PTHR35604:SF2">
    <property type="entry name" value="TRANSPOSASE INSH FOR INSERTION SEQUENCE ELEMENT IS5A-RELATED"/>
    <property type="match status" value="1"/>
</dbReference>
<dbReference type="Pfam" id="PF05598">
    <property type="entry name" value="DUF772"/>
    <property type="match status" value="1"/>
</dbReference>
<accession>A0A0D8FSX4</accession>
<dbReference type="Pfam" id="PF13751">
    <property type="entry name" value="DDE_Tnp_1_6"/>
    <property type="match status" value="1"/>
</dbReference>
<dbReference type="RefSeq" id="WP_035392425.1">
    <property type="nucleotide sequence ID" value="NZ_JQKF01000098.1"/>
</dbReference>
<dbReference type="Proteomes" id="UP000032336">
    <property type="component" value="Unassembled WGS sequence"/>
</dbReference>
<gene>
    <name evidence="3" type="ORF">FEAC_29240</name>
</gene>